<organism evidence="4 5">
    <name type="scientific">Candidatus Yanofskybacteria bacterium GW2011_GWA1_41_6</name>
    <dbReference type="NCBI Taxonomy" id="1619020"/>
    <lineage>
        <taxon>Bacteria</taxon>
        <taxon>Candidatus Yanofskyibacteriota</taxon>
    </lineage>
</organism>
<dbReference type="InterPro" id="IPR020816">
    <property type="entry name" value="Histone-like_DNA-bd_CS"/>
</dbReference>
<evidence type="ECO:0000313" key="4">
    <source>
        <dbReference type="EMBL" id="KKS13950.1"/>
    </source>
</evidence>
<dbReference type="PRINTS" id="PR01727">
    <property type="entry name" value="DNABINDINGHU"/>
</dbReference>
<dbReference type="Gene3D" id="4.10.520.10">
    <property type="entry name" value="IHF-like DNA-binding proteins"/>
    <property type="match status" value="1"/>
</dbReference>
<dbReference type="SMART" id="SM00411">
    <property type="entry name" value="BHL"/>
    <property type="match status" value="1"/>
</dbReference>
<keyword evidence="2 4" id="KW-0238">DNA-binding</keyword>
<dbReference type="Pfam" id="PF00216">
    <property type="entry name" value="Bac_DNA_binding"/>
    <property type="match status" value="1"/>
</dbReference>
<comment type="caution">
    <text evidence="4">The sequence shown here is derived from an EMBL/GenBank/DDBJ whole genome shotgun (WGS) entry which is preliminary data.</text>
</comment>
<dbReference type="PANTHER" id="PTHR33175:SF3">
    <property type="entry name" value="DNA-BINDING PROTEIN HU-BETA"/>
    <property type="match status" value="1"/>
</dbReference>
<dbReference type="GO" id="GO:0030261">
    <property type="term" value="P:chromosome condensation"/>
    <property type="evidence" value="ECO:0007669"/>
    <property type="project" value="UniProtKB-KW"/>
</dbReference>
<dbReference type="CDD" id="cd13831">
    <property type="entry name" value="HU"/>
    <property type="match status" value="1"/>
</dbReference>
<gene>
    <name evidence="4" type="ORF">UU70_C0003G0006</name>
</gene>
<sequence>MVKKNQLAQVLADKFEISKKQGMEWLDATFDEIAKVIKGGDKVNISGFGIFRVADRKAREARNPKTGETVHVKASKAPKFRASKVLKELVQ</sequence>
<name>A0A0G0WMC9_9BACT</name>
<evidence type="ECO:0000256" key="2">
    <source>
        <dbReference type="ARBA" id="ARBA00023125"/>
    </source>
</evidence>
<reference evidence="4 5" key="1">
    <citation type="journal article" date="2015" name="Nature">
        <title>rRNA introns, odd ribosomes, and small enigmatic genomes across a large radiation of phyla.</title>
        <authorList>
            <person name="Brown C.T."/>
            <person name="Hug L.A."/>
            <person name="Thomas B.C."/>
            <person name="Sharon I."/>
            <person name="Castelle C.J."/>
            <person name="Singh A."/>
            <person name="Wilkins M.J."/>
            <person name="Williams K.H."/>
            <person name="Banfield J.F."/>
        </authorList>
    </citation>
    <scope>NUCLEOTIDE SEQUENCE [LARGE SCALE GENOMIC DNA]</scope>
</reference>
<dbReference type="SUPFAM" id="SSF47729">
    <property type="entry name" value="IHF-like DNA-binding proteins"/>
    <property type="match status" value="1"/>
</dbReference>
<evidence type="ECO:0000256" key="1">
    <source>
        <dbReference type="ARBA" id="ARBA00023067"/>
    </source>
</evidence>
<dbReference type="PROSITE" id="PS00045">
    <property type="entry name" value="HISTONE_LIKE"/>
    <property type="match status" value="1"/>
</dbReference>
<dbReference type="InterPro" id="IPR000119">
    <property type="entry name" value="Hist_DNA-bd"/>
</dbReference>
<protein>
    <submittedName>
        <fullName evidence="4">DNA-binding protein HU</fullName>
    </submittedName>
</protein>
<keyword evidence="1" id="KW-0226">DNA condensation</keyword>
<dbReference type="Proteomes" id="UP000034380">
    <property type="component" value="Unassembled WGS sequence"/>
</dbReference>
<dbReference type="GO" id="GO:0003677">
    <property type="term" value="F:DNA binding"/>
    <property type="evidence" value="ECO:0007669"/>
    <property type="project" value="UniProtKB-KW"/>
</dbReference>
<evidence type="ECO:0000313" key="5">
    <source>
        <dbReference type="Proteomes" id="UP000034380"/>
    </source>
</evidence>
<proteinExistence type="inferred from homology"/>
<dbReference type="AlphaFoldDB" id="A0A0G0WMC9"/>
<comment type="similarity">
    <text evidence="3">Belongs to the bacterial histone-like protein family.</text>
</comment>
<dbReference type="InterPro" id="IPR010992">
    <property type="entry name" value="IHF-like_DNA-bd_dom_sf"/>
</dbReference>
<dbReference type="GO" id="GO:0030527">
    <property type="term" value="F:structural constituent of chromatin"/>
    <property type="evidence" value="ECO:0007669"/>
    <property type="project" value="InterPro"/>
</dbReference>
<dbReference type="PANTHER" id="PTHR33175">
    <property type="entry name" value="DNA-BINDING PROTEIN HU"/>
    <property type="match status" value="1"/>
</dbReference>
<evidence type="ECO:0000256" key="3">
    <source>
        <dbReference type="RuleBase" id="RU003939"/>
    </source>
</evidence>
<accession>A0A0G0WMC9</accession>
<dbReference type="EMBL" id="LCBQ01000003">
    <property type="protein sequence ID" value="KKS13950.1"/>
    <property type="molecule type" value="Genomic_DNA"/>
</dbReference>